<dbReference type="Proteomes" id="UP000011115">
    <property type="component" value="Unassembled WGS sequence"/>
</dbReference>
<reference evidence="1" key="2">
    <citation type="submission" date="2015-06" db="UniProtKB">
        <authorList>
            <consortium name="EnsemblPlants"/>
        </authorList>
    </citation>
    <scope>IDENTIFICATION</scope>
    <source>
        <strain evidence="1">DM1-3 516 R44</strain>
    </source>
</reference>
<keyword evidence="2" id="KW-1185">Reference proteome</keyword>
<dbReference type="PaxDb" id="4113-PGSC0003DMT400046027"/>
<accession>M1BIJ9</accession>
<dbReference type="Gramene" id="PGSC0003DMT400046027">
    <property type="protein sequence ID" value="PGSC0003DMT400046027"/>
    <property type="gene ID" value="PGSC0003DMG400017858"/>
</dbReference>
<name>M1BIJ9_SOLTU</name>
<dbReference type="InParanoid" id="M1BIJ9"/>
<evidence type="ECO:0000313" key="1">
    <source>
        <dbReference type="EnsemblPlants" id="PGSC0003DMT400046027"/>
    </source>
</evidence>
<protein>
    <submittedName>
        <fullName evidence="1">Uncharacterized protein</fullName>
    </submittedName>
</protein>
<dbReference type="HOGENOM" id="CLU_2502315_0_0_1"/>
<evidence type="ECO:0000313" key="2">
    <source>
        <dbReference type="Proteomes" id="UP000011115"/>
    </source>
</evidence>
<reference evidence="2" key="1">
    <citation type="journal article" date="2011" name="Nature">
        <title>Genome sequence and analysis of the tuber crop potato.</title>
        <authorList>
            <consortium name="The Potato Genome Sequencing Consortium"/>
        </authorList>
    </citation>
    <scope>NUCLEOTIDE SEQUENCE [LARGE SCALE GENOMIC DNA]</scope>
    <source>
        <strain evidence="2">cv. DM1-3 516 R44</strain>
    </source>
</reference>
<proteinExistence type="predicted"/>
<sequence>MTYAIQKWTRVTRYMCFSTCSAARGPILKTKNLRKRRITYTSWCFTQVLRQRCGQPPFALPATYALVVGDFEMVRDKMDNANCQAL</sequence>
<dbReference type="AlphaFoldDB" id="M1BIJ9"/>
<dbReference type="EnsemblPlants" id="PGSC0003DMT400046027">
    <property type="protein sequence ID" value="PGSC0003DMT400046027"/>
    <property type="gene ID" value="PGSC0003DMG400017858"/>
</dbReference>
<organism evidence="1 2">
    <name type="scientific">Solanum tuberosum</name>
    <name type="common">Potato</name>
    <dbReference type="NCBI Taxonomy" id="4113"/>
    <lineage>
        <taxon>Eukaryota</taxon>
        <taxon>Viridiplantae</taxon>
        <taxon>Streptophyta</taxon>
        <taxon>Embryophyta</taxon>
        <taxon>Tracheophyta</taxon>
        <taxon>Spermatophyta</taxon>
        <taxon>Magnoliopsida</taxon>
        <taxon>eudicotyledons</taxon>
        <taxon>Gunneridae</taxon>
        <taxon>Pentapetalae</taxon>
        <taxon>asterids</taxon>
        <taxon>lamiids</taxon>
        <taxon>Solanales</taxon>
        <taxon>Solanaceae</taxon>
        <taxon>Solanoideae</taxon>
        <taxon>Solaneae</taxon>
        <taxon>Solanum</taxon>
    </lineage>
</organism>